<dbReference type="GeneID" id="36405499"/>
<keyword evidence="2" id="KW-0804">Transcription</keyword>
<feature type="domain" description="Myb-like" evidence="5">
    <location>
        <begin position="16"/>
        <end position="69"/>
    </location>
</feature>
<evidence type="ECO:0000259" key="5">
    <source>
        <dbReference type="PROSITE" id="PS50090"/>
    </source>
</evidence>
<dbReference type="SUPFAM" id="SSF46689">
    <property type="entry name" value="Homeodomain-like"/>
    <property type="match status" value="2"/>
</dbReference>
<dbReference type="OrthoDB" id="118550at2759"/>
<dbReference type="GO" id="GO:0003700">
    <property type="term" value="F:DNA-binding transcription factor activity"/>
    <property type="evidence" value="ECO:0007669"/>
    <property type="project" value="InterPro"/>
</dbReference>
<evidence type="ECO:0000256" key="1">
    <source>
        <dbReference type="ARBA" id="ARBA00023015"/>
    </source>
</evidence>
<dbReference type="Pfam" id="PF00249">
    <property type="entry name" value="Myb_DNA-binding"/>
    <property type="match status" value="1"/>
</dbReference>
<keyword evidence="3" id="KW-0539">Nucleus</keyword>
<keyword evidence="1" id="KW-0805">Transcription regulation</keyword>
<reference evidence="7" key="1">
    <citation type="submission" date="2014-09" db="EMBL/GenBank/DDBJ databases">
        <authorList>
            <person name="Sharma Rahul"/>
            <person name="Thines Marco"/>
        </authorList>
    </citation>
    <scope>NUCLEOTIDE SEQUENCE [LARGE SCALE GENOMIC DNA]</scope>
</reference>
<feature type="domain" description="Myb-like" evidence="5">
    <location>
        <begin position="90"/>
        <end position="137"/>
    </location>
</feature>
<dbReference type="InterPro" id="IPR009057">
    <property type="entry name" value="Homeodomain-like_sf"/>
</dbReference>
<feature type="region of interest" description="Disordered" evidence="4">
    <location>
        <begin position="285"/>
        <end position="344"/>
    </location>
</feature>
<feature type="compositionally biased region" description="Low complexity" evidence="4">
    <location>
        <begin position="286"/>
        <end position="307"/>
    </location>
</feature>
<dbReference type="PROSITE" id="PS50090">
    <property type="entry name" value="MYB_LIKE"/>
    <property type="match status" value="2"/>
</dbReference>
<evidence type="ECO:0000256" key="2">
    <source>
        <dbReference type="ARBA" id="ARBA00023163"/>
    </source>
</evidence>
<keyword evidence="7" id="KW-1185">Reference proteome</keyword>
<organism evidence="6 7">
    <name type="scientific">Plasmopara halstedii</name>
    <name type="common">Downy mildew of sunflower</name>
    <dbReference type="NCBI Taxonomy" id="4781"/>
    <lineage>
        <taxon>Eukaryota</taxon>
        <taxon>Sar</taxon>
        <taxon>Stramenopiles</taxon>
        <taxon>Oomycota</taxon>
        <taxon>Peronosporomycetes</taxon>
        <taxon>Peronosporales</taxon>
        <taxon>Peronosporaceae</taxon>
        <taxon>Plasmopara</taxon>
    </lineage>
</organism>
<dbReference type="RefSeq" id="XP_024576601.1">
    <property type="nucleotide sequence ID" value="XM_024725867.1"/>
</dbReference>
<evidence type="ECO:0000256" key="4">
    <source>
        <dbReference type="SAM" id="MobiDB-lite"/>
    </source>
</evidence>
<dbReference type="Gene3D" id="1.10.10.60">
    <property type="entry name" value="Homeodomain-like"/>
    <property type="match status" value="2"/>
</dbReference>
<sequence length="344" mass="38320">MGKRGLSSNSCGNQHESPWAPEEHQRFVLALEQFGGGQYTSNHQAWQQITTAVGSRDTSQVMQHARHYFAHLQHLNSQKQCSFENTNSIWSSDEDAAFEKMLATYSSSSVCYPWDVMASHFDGKSAADLKERYQKLCHDIARIENAPQTFRFDCHGRRDFSRTNLMIEKRDQLMSDLMSPRVLDSVISLTPIEEEILIEAMTDVFVPPQAPAELLAGIASAVAAFTNSSGRVPPQRTHSIFTKEQALKVLNRLLAAQETDPQIVLETLAYDLRLHPQSLNVSAGVSFSSNSNDCSPSTSTFETLTSTENPMSSKETIPFHPSSSPSSNQLKQDRSTDGKESNKE</sequence>
<accession>A0A0P1AHS9</accession>
<name>A0A0P1AHS9_PLAHL</name>
<dbReference type="OMA" id="LYFAQLQ"/>
<dbReference type="InterPro" id="IPR044636">
    <property type="entry name" value="RADIALIS-like"/>
</dbReference>
<protein>
    <recommendedName>
        <fullName evidence="5">Myb-like domain-containing protein</fullName>
    </recommendedName>
</protein>
<feature type="compositionally biased region" description="Basic and acidic residues" evidence="4">
    <location>
        <begin position="331"/>
        <end position="344"/>
    </location>
</feature>
<dbReference type="PANTHER" id="PTHR43952">
    <property type="entry name" value="MYB FAMILY TRANSCRIPTION FACTOR-RELATED"/>
    <property type="match status" value="1"/>
</dbReference>
<feature type="compositionally biased region" description="Polar residues" evidence="4">
    <location>
        <begin position="308"/>
        <end position="330"/>
    </location>
</feature>
<proteinExistence type="predicted"/>
<evidence type="ECO:0000256" key="3">
    <source>
        <dbReference type="ARBA" id="ARBA00023242"/>
    </source>
</evidence>
<dbReference type="InterPro" id="IPR001005">
    <property type="entry name" value="SANT/Myb"/>
</dbReference>
<dbReference type="AlphaFoldDB" id="A0A0P1AHS9"/>
<evidence type="ECO:0000313" key="6">
    <source>
        <dbReference type="EMBL" id="CEG40232.1"/>
    </source>
</evidence>
<dbReference type="SMART" id="SM00717">
    <property type="entry name" value="SANT"/>
    <property type="match status" value="2"/>
</dbReference>
<dbReference type="CDD" id="cd00167">
    <property type="entry name" value="SANT"/>
    <property type="match status" value="2"/>
</dbReference>
<evidence type="ECO:0000313" key="7">
    <source>
        <dbReference type="Proteomes" id="UP000054928"/>
    </source>
</evidence>
<dbReference type="STRING" id="4781.A0A0P1AHS9"/>
<dbReference type="Proteomes" id="UP000054928">
    <property type="component" value="Unassembled WGS sequence"/>
</dbReference>
<dbReference type="EMBL" id="CCYD01000468">
    <property type="protein sequence ID" value="CEG40232.1"/>
    <property type="molecule type" value="Genomic_DNA"/>
</dbReference>
<dbReference type="PANTHER" id="PTHR43952:SF75">
    <property type="entry name" value="PROTEIN RADIALIS-LIKE 6"/>
    <property type="match status" value="1"/>
</dbReference>